<keyword evidence="2" id="KW-1185">Reference proteome</keyword>
<evidence type="ECO:0000313" key="2">
    <source>
        <dbReference type="Proteomes" id="UP001430679"/>
    </source>
</evidence>
<evidence type="ECO:0008006" key="3">
    <source>
        <dbReference type="Google" id="ProtNLM"/>
    </source>
</evidence>
<gene>
    <name evidence="1" type="ORF">LNP81_00380</name>
</gene>
<protein>
    <recommendedName>
        <fullName evidence="3">Phage protein</fullName>
    </recommendedName>
</protein>
<comment type="caution">
    <text evidence="1">The sequence shown here is derived from an EMBL/GenBank/DDBJ whole genome shotgun (WGS) entry which is preliminary data.</text>
</comment>
<name>A0ABS8M7M6_9FLAO</name>
<dbReference type="RefSeq" id="WP_230032471.1">
    <property type="nucleotide sequence ID" value="NZ_JAJJMM010000001.1"/>
</dbReference>
<proteinExistence type="predicted"/>
<dbReference type="Proteomes" id="UP001430679">
    <property type="component" value="Unassembled WGS sequence"/>
</dbReference>
<reference evidence="1" key="1">
    <citation type="submission" date="2021-11" db="EMBL/GenBank/DDBJ databases">
        <title>Description of novel Flavobacterium species.</title>
        <authorList>
            <person name="Saticioglu I.B."/>
            <person name="Ay H."/>
            <person name="Altun S."/>
            <person name="Duman M."/>
        </authorList>
    </citation>
    <scope>NUCLEOTIDE SEQUENCE</scope>
    <source>
        <strain evidence="1">F-30</strain>
    </source>
</reference>
<evidence type="ECO:0000313" key="1">
    <source>
        <dbReference type="EMBL" id="MCC9061442.1"/>
    </source>
</evidence>
<dbReference type="EMBL" id="JAJJMM010000001">
    <property type="protein sequence ID" value="MCC9061442.1"/>
    <property type="molecule type" value="Genomic_DNA"/>
</dbReference>
<sequence>MKAIVKKIDYQKGFVYVSTEENNTSMFEMLSDDNFEIEDVLSWEEYEHLGHCEIKNITQNEIVEVFFQNH</sequence>
<organism evidence="1 2">
    <name type="scientific">Flavobacterium piscisymbiosum</name>
    <dbReference type="NCBI Taxonomy" id="2893753"/>
    <lineage>
        <taxon>Bacteria</taxon>
        <taxon>Pseudomonadati</taxon>
        <taxon>Bacteroidota</taxon>
        <taxon>Flavobacteriia</taxon>
        <taxon>Flavobacteriales</taxon>
        <taxon>Flavobacteriaceae</taxon>
        <taxon>Flavobacterium</taxon>
    </lineage>
</organism>
<accession>A0ABS8M7M6</accession>